<evidence type="ECO:0000256" key="4">
    <source>
        <dbReference type="PIRSR" id="PIRSR005739-1"/>
    </source>
</evidence>
<evidence type="ECO:0000313" key="8">
    <source>
        <dbReference type="Proteomes" id="UP001497457"/>
    </source>
</evidence>
<feature type="active site" description="Proton acceptor" evidence="4">
    <location>
        <position position="284"/>
    </location>
</feature>
<dbReference type="AlphaFoldDB" id="A0ABC9EZV7"/>
<evidence type="ECO:0000313" key="7">
    <source>
        <dbReference type="EMBL" id="CAL5065565.1"/>
    </source>
</evidence>
<dbReference type="InterPro" id="IPR016461">
    <property type="entry name" value="COMT-like"/>
</dbReference>
<dbReference type="SUPFAM" id="SSF46785">
    <property type="entry name" value="Winged helix' DNA-binding domain"/>
    <property type="match status" value="1"/>
</dbReference>
<dbReference type="Gene3D" id="3.40.50.150">
    <property type="entry name" value="Vaccinia Virus protein VP39"/>
    <property type="match status" value="1"/>
</dbReference>
<dbReference type="SUPFAM" id="SSF53335">
    <property type="entry name" value="S-adenosyl-L-methionine-dependent methyltransferases"/>
    <property type="match status" value="1"/>
</dbReference>
<evidence type="ECO:0000259" key="6">
    <source>
        <dbReference type="Pfam" id="PF08100"/>
    </source>
</evidence>
<dbReference type="GO" id="GO:0008168">
    <property type="term" value="F:methyltransferase activity"/>
    <property type="evidence" value="ECO:0007669"/>
    <property type="project" value="UniProtKB-KW"/>
</dbReference>
<dbReference type="PIRSF" id="PIRSF005739">
    <property type="entry name" value="O-mtase"/>
    <property type="match status" value="1"/>
</dbReference>
<dbReference type="Gene3D" id="1.10.10.10">
    <property type="entry name" value="Winged helix-like DNA-binding domain superfamily/Winged helix DNA-binding domain"/>
    <property type="match status" value="1"/>
</dbReference>
<feature type="domain" description="O-methyltransferase C-terminal" evidence="5">
    <location>
        <begin position="141"/>
        <end position="360"/>
    </location>
</feature>
<dbReference type="Pfam" id="PF08100">
    <property type="entry name" value="Dimerisation"/>
    <property type="match status" value="1"/>
</dbReference>
<evidence type="ECO:0000256" key="2">
    <source>
        <dbReference type="ARBA" id="ARBA00022679"/>
    </source>
</evidence>
<keyword evidence="3" id="KW-0949">S-adenosyl-L-methionine</keyword>
<feature type="domain" description="O-methyltransferase dimerisation" evidence="6">
    <location>
        <begin position="27"/>
        <end position="117"/>
    </location>
</feature>
<dbReference type="PANTHER" id="PTHR11746">
    <property type="entry name" value="O-METHYLTRANSFERASE"/>
    <property type="match status" value="1"/>
</dbReference>
<name>A0ABC9EZV7_9POAL</name>
<dbReference type="Pfam" id="PF00891">
    <property type="entry name" value="Methyltransf_2"/>
    <property type="match status" value="1"/>
</dbReference>
<accession>A0ABC9EZV7</accession>
<proteinExistence type="predicted"/>
<dbReference type="InterPro" id="IPR036390">
    <property type="entry name" value="WH_DNA-bd_sf"/>
</dbReference>
<sequence length="379" mass="41485">MAEQIQRSSAASNDDGDDDHERMHALALLDGYVLPMTLMAAIELGLIDHLVAAEGRAVAVEELAARMPRPAEAAARVDRMLRFLASHSVLRCAVEVAPDGEERRSYAAAPVCKWLAVNAGKKDSLAPAARMSLSKMFMDCWQYLKDTVLDGESSFQKAHGVTMFEYLRSNESSNKLVNEGIACRSTITNRKFVELFGGFEGVAVLVDVGGGTGATLQMIKAKHKHLRGVNFDLPHVIPQSPPAEGVEHVGGNMFDNVPCGDAILLKFSAPSVQLSLNQCPWILHNWGDEDCIKILKNCYTALPANGKVIVLEHILPGTPEPTLAAQSGFGLDVIMLNRFGSGKERTEREYTELIKKAGFSGEFKATYIFNTFWALEFMK</sequence>
<protein>
    <submittedName>
        <fullName evidence="7">Uncharacterized protein</fullName>
    </submittedName>
</protein>
<gene>
    <name evidence="7" type="ORF">URODEC1_LOCUS99993</name>
</gene>
<keyword evidence="8" id="KW-1185">Reference proteome</keyword>
<organism evidence="7 8">
    <name type="scientific">Urochloa decumbens</name>
    <dbReference type="NCBI Taxonomy" id="240449"/>
    <lineage>
        <taxon>Eukaryota</taxon>
        <taxon>Viridiplantae</taxon>
        <taxon>Streptophyta</taxon>
        <taxon>Embryophyta</taxon>
        <taxon>Tracheophyta</taxon>
        <taxon>Spermatophyta</taxon>
        <taxon>Magnoliopsida</taxon>
        <taxon>Liliopsida</taxon>
        <taxon>Poales</taxon>
        <taxon>Poaceae</taxon>
        <taxon>PACMAD clade</taxon>
        <taxon>Panicoideae</taxon>
        <taxon>Panicodae</taxon>
        <taxon>Paniceae</taxon>
        <taxon>Melinidinae</taxon>
        <taxon>Urochloa</taxon>
    </lineage>
</organism>
<evidence type="ECO:0000259" key="5">
    <source>
        <dbReference type="Pfam" id="PF00891"/>
    </source>
</evidence>
<keyword evidence="2" id="KW-0808">Transferase</keyword>
<reference evidence="7 8" key="2">
    <citation type="submission" date="2024-10" db="EMBL/GenBank/DDBJ databases">
        <authorList>
            <person name="Ryan C."/>
        </authorList>
    </citation>
    <scope>NUCLEOTIDE SEQUENCE [LARGE SCALE GENOMIC DNA]</scope>
</reference>
<dbReference type="EMBL" id="OZ075115">
    <property type="protein sequence ID" value="CAL5065565.1"/>
    <property type="molecule type" value="Genomic_DNA"/>
</dbReference>
<reference evidence="8" key="1">
    <citation type="submission" date="2024-06" db="EMBL/GenBank/DDBJ databases">
        <authorList>
            <person name="Ryan C."/>
        </authorList>
    </citation>
    <scope>NUCLEOTIDE SEQUENCE [LARGE SCALE GENOMIC DNA]</scope>
</reference>
<dbReference type="PROSITE" id="PS51683">
    <property type="entry name" value="SAM_OMT_II"/>
    <property type="match status" value="1"/>
</dbReference>
<evidence type="ECO:0000256" key="1">
    <source>
        <dbReference type="ARBA" id="ARBA00022603"/>
    </source>
</evidence>
<dbReference type="InterPro" id="IPR001077">
    <property type="entry name" value="COMT_C"/>
</dbReference>
<keyword evidence="1" id="KW-0489">Methyltransferase</keyword>
<evidence type="ECO:0000256" key="3">
    <source>
        <dbReference type="ARBA" id="ARBA00022691"/>
    </source>
</evidence>
<dbReference type="FunFam" id="1.10.10.10:FF:000357">
    <property type="entry name" value="Caffeic acid 3-O-methyltransferase"/>
    <property type="match status" value="1"/>
</dbReference>
<dbReference type="InterPro" id="IPR029063">
    <property type="entry name" value="SAM-dependent_MTases_sf"/>
</dbReference>
<dbReference type="InterPro" id="IPR012967">
    <property type="entry name" value="COMT_dimerisation"/>
</dbReference>
<dbReference type="Proteomes" id="UP001497457">
    <property type="component" value="Chromosome 5rd"/>
</dbReference>
<dbReference type="InterPro" id="IPR036388">
    <property type="entry name" value="WH-like_DNA-bd_sf"/>
</dbReference>
<dbReference type="GO" id="GO:0032259">
    <property type="term" value="P:methylation"/>
    <property type="evidence" value="ECO:0007669"/>
    <property type="project" value="UniProtKB-KW"/>
</dbReference>